<dbReference type="EMBL" id="SDWU01000016">
    <property type="protein sequence ID" value="RYC00093.1"/>
    <property type="molecule type" value="Genomic_DNA"/>
</dbReference>
<keyword evidence="1" id="KW-0812">Transmembrane</keyword>
<sequence length="206" mass="21940">MSNPTARAAASLPGVTALQAGWEDGSVSGQGQPSRYTRSFGGMTGALIVTVIAVLAFVAWRGLFRTDVDDTPVAVDWQESVELAQQADLEVVHPRELPAGWIATSVDLSAGDDPQWGMGVLTDDGRFVGIRQQDASVDALVELYVDEEAEAGEEATVSSEITDSWQTWSDEGGDRGYSTEIGDEALLVYGSAPVEDIEAYLGLLTR</sequence>
<evidence type="ECO:0000313" key="3">
    <source>
        <dbReference type="Proteomes" id="UP000293291"/>
    </source>
</evidence>
<dbReference type="Pfam" id="PF14030">
    <property type="entry name" value="DUF4245"/>
    <property type="match status" value="1"/>
</dbReference>
<accession>A0A4Q2SA77</accession>
<organism evidence="2 3">
    <name type="scientific">Nocardioides ganghwensis</name>
    <dbReference type="NCBI Taxonomy" id="252230"/>
    <lineage>
        <taxon>Bacteria</taxon>
        <taxon>Bacillati</taxon>
        <taxon>Actinomycetota</taxon>
        <taxon>Actinomycetes</taxon>
        <taxon>Propionibacteriales</taxon>
        <taxon>Nocardioidaceae</taxon>
        <taxon>Nocardioides</taxon>
    </lineage>
</organism>
<dbReference type="OrthoDB" id="3827115at2"/>
<proteinExistence type="predicted"/>
<dbReference type="Proteomes" id="UP000293291">
    <property type="component" value="Unassembled WGS sequence"/>
</dbReference>
<dbReference type="AlphaFoldDB" id="A0A4Q2SA77"/>
<name>A0A4Q2SA77_9ACTN</name>
<dbReference type="InterPro" id="IPR025339">
    <property type="entry name" value="DUF4245"/>
</dbReference>
<feature type="transmembrane region" description="Helical" evidence="1">
    <location>
        <begin position="39"/>
        <end position="60"/>
    </location>
</feature>
<gene>
    <name evidence="2" type="ORF">EUA07_15065</name>
</gene>
<evidence type="ECO:0000256" key="1">
    <source>
        <dbReference type="SAM" id="Phobius"/>
    </source>
</evidence>
<comment type="caution">
    <text evidence="2">The sequence shown here is derived from an EMBL/GenBank/DDBJ whole genome shotgun (WGS) entry which is preliminary data.</text>
</comment>
<keyword evidence="1" id="KW-0472">Membrane</keyword>
<keyword evidence="3" id="KW-1185">Reference proteome</keyword>
<reference evidence="2 3" key="1">
    <citation type="submission" date="2019-01" db="EMBL/GenBank/DDBJ databases">
        <title>Novel species of Nocardioides.</title>
        <authorList>
            <person name="Liu Q."/>
            <person name="Xin Y.-H."/>
        </authorList>
    </citation>
    <scope>NUCLEOTIDE SEQUENCE [LARGE SCALE GENOMIC DNA]</scope>
    <source>
        <strain evidence="2 3">CGMCC 4.6875</strain>
    </source>
</reference>
<keyword evidence="1" id="KW-1133">Transmembrane helix</keyword>
<protein>
    <submittedName>
        <fullName evidence="2">DUF4245 domain-containing protein</fullName>
    </submittedName>
</protein>
<evidence type="ECO:0000313" key="2">
    <source>
        <dbReference type="EMBL" id="RYC00093.1"/>
    </source>
</evidence>